<dbReference type="PANTHER" id="PTHR38790:SF9">
    <property type="entry name" value="F-BOX DOMAIN-CONTAINING PROTEIN"/>
    <property type="match status" value="1"/>
</dbReference>
<dbReference type="InParanoid" id="A0A177C552"/>
<name>A0A177C552_9PLEO</name>
<dbReference type="EMBL" id="KV441555">
    <property type="protein sequence ID" value="OAG02566.1"/>
    <property type="molecule type" value="Genomic_DNA"/>
</dbReference>
<protein>
    <submittedName>
        <fullName evidence="1">Uncharacterized protein</fullName>
    </submittedName>
</protein>
<dbReference type="OrthoDB" id="62952at2759"/>
<sequence>MAGNIQQLPPATQAATFVHRFTEDSLSCACYIKCCHFEGCCITAPGRSLESLPYMEDYDPITIQNREPQKQHAGRRSFLDLPPELRNKIYIQVVLSDEVIGMKLNPTIMDHGEEHKWGRDNAWAMLGVCRRLYHEASSLAYKENYFQIYRGSHRDFFITKHPGMPYDHIRFLHIFYPMESSPCNWHMNHMWYHWLKDAEMVRKWFPNLKRLFLKMGYEGFDPNTLYNYYTWAPLLFKQPSESDTAMLERVTAVLRAMTHLHGCKMPGIVQLNFWGYFRDVSSEEYYPADHEPQILNKAILKCAGPNVDFEQYRKESYPMHWITGPTATFFGNERNPAEYENIYEGVRLDSEAGE</sequence>
<keyword evidence="2" id="KW-1185">Reference proteome</keyword>
<organism evidence="1 2">
    <name type="scientific">Paraphaeosphaeria sporulosa</name>
    <dbReference type="NCBI Taxonomy" id="1460663"/>
    <lineage>
        <taxon>Eukaryota</taxon>
        <taxon>Fungi</taxon>
        <taxon>Dikarya</taxon>
        <taxon>Ascomycota</taxon>
        <taxon>Pezizomycotina</taxon>
        <taxon>Dothideomycetes</taxon>
        <taxon>Pleosporomycetidae</taxon>
        <taxon>Pleosporales</taxon>
        <taxon>Massarineae</taxon>
        <taxon>Didymosphaeriaceae</taxon>
        <taxon>Paraphaeosphaeria</taxon>
    </lineage>
</organism>
<dbReference type="Proteomes" id="UP000077069">
    <property type="component" value="Unassembled WGS sequence"/>
</dbReference>
<proteinExistence type="predicted"/>
<evidence type="ECO:0000313" key="1">
    <source>
        <dbReference type="EMBL" id="OAG02566.1"/>
    </source>
</evidence>
<evidence type="ECO:0000313" key="2">
    <source>
        <dbReference type="Proteomes" id="UP000077069"/>
    </source>
</evidence>
<accession>A0A177C552</accession>
<dbReference type="AlphaFoldDB" id="A0A177C552"/>
<dbReference type="GeneID" id="28771319"/>
<dbReference type="RefSeq" id="XP_018032931.1">
    <property type="nucleotide sequence ID" value="XM_018187833.1"/>
</dbReference>
<gene>
    <name evidence="1" type="ORF">CC84DRAFT_897833</name>
</gene>
<reference evidence="1 2" key="1">
    <citation type="submission" date="2016-05" db="EMBL/GenBank/DDBJ databases">
        <title>Comparative analysis of secretome profiles of manganese(II)-oxidizing ascomycete fungi.</title>
        <authorList>
            <consortium name="DOE Joint Genome Institute"/>
            <person name="Zeiner C.A."/>
            <person name="Purvine S.O."/>
            <person name="Zink E.M."/>
            <person name="Wu S."/>
            <person name="Pasa-Tolic L."/>
            <person name="Chaput D.L."/>
            <person name="Haridas S."/>
            <person name="Grigoriev I.V."/>
            <person name="Santelli C.M."/>
            <person name="Hansel C.M."/>
        </authorList>
    </citation>
    <scope>NUCLEOTIDE SEQUENCE [LARGE SCALE GENOMIC DNA]</scope>
    <source>
        <strain evidence="1 2">AP3s5-JAC2a</strain>
    </source>
</reference>
<dbReference type="PANTHER" id="PTHR38790">
    <property type="entry name" value="2EXR DOMAIN-CONTAINING PROTEIN-RELATED"/>
    <property type="match status" value="1"/>
</dbReference>